<evidence type="ECO:0000256" key="6">
    <source>
        <dbReference type="ARBA" id="ARBA00023136"/>
    </source>
</evidence>
<evidence type="ECO:0000313" key="13">
    <source>
        <dbReference type="Proteomes" id="UP000533637"/>
    </source>
</evidence>
<dbReference type="PANTHER" id="PTHR30069">
    <property type="entry name" value="TONB-DEPENDENT OUTER MEMBRANE RECEPTOR"/>
    <property type="match status" value="1"/>
</dbReference>
<dbReference type="PANTHER" id="PTHR30069:SF29">
    <property type="entry name" value="HEMOGLOBIN AND HEMOGLOBIN-HAPTOGLOBIN-BINDING PROTEIN 1-RELATED"/>
    <property type="match status" value="1"/>
</dbReference>
<evidence type="ECO:0000256" key="4">
    <source>
        <dbReference type="ARBA" id="ARBA00022692"/>
    </source>
</evidence>
<dbReference type="InterPro" id="IPR037066">
    <property type="entry name" value="Plug_dom_sf"/>
</dbReference>
<comment type="similarity">
    <text evidence="8">Belongs to the TonB-dependent receptor family.</text>
</comment>
<dbReference type="InterPro" id="IPR036942">
    <property type="entry name" value="Beta-barrel_TonB_sf"/>
</dbReference>
<comment type="caution">
    <text evidence="12">The sequence shown here is derived from an EMBL/GenBank/DDBJ whole genome shotgun (WGS) entry which is preliminary data.</text>
</comment>
<evidence type="ECO:0000256" key="8">
    <source>
        <dbReference type="PROSITE-ProRule" id="PRU01360"/>
    </source>
</evidence>
<comment type="subcellular location">
    <subcellularLocation>
        <location evidence="1 8">Cell outer membrane</location>
        <topology evidence="1 8">Multi-pass membrane protein</topology>
    </subcellularLocation>
</comment>
<keyword evidence="5 10" id="KW-0732">Signal</keyword>
<reference evidence="12 13" key="1">
    <citation type="submission" date="2020-08" db="EMBL/GenBank/DDBJ databases">
        <title>Genomic Encyclopedia of Type Strains, Phase IV (KMG-IV): sequencing the most valuable type-strain genomes for metagenomic binning, comparative biology and taxonomic classification.</title>
        <authorList>
            <person name="Goeker M."/>
        </authorList>
    </citation>
    <scope>NUCLEOTIDE SEQUENCE [LARGE SCALE GENOMIC DNA]</scope>
    <source>
        <strain evidence="12 13">DSM 102983</strain>
    </source>
</reference>
<dbReference type="Proteomes" id="UP000533637">
    <property type="component" value="Unassembled WGS sequence"/>
</dbReference>
<dbReference type="SUPFAM" id="SSF56935">
    <property type="entry name" value="Porins"/>
    <property type="match status" value="1"/>
</dbReference>
<gene>
    <name evidence="12" type="ORF">GGQ57_002333</name>
</gene>
<feature type="domain" description="TonB-dependent receptor plug" evidence="11">
    <location>
        <begin position="135"/>
        <end position="239"/>
    </location>
</feature>
<dbReference type="SUPFAM" id="SSF49464">
    <property type="entry name" value="Carboxypeptidase regulatory domain-like"/>
    <property type="match status" value="1"/>
</dbReference>
<feature type="region of interest" description="Disordered" evidence="9">
    <location>
        <begin position="564"/>
        <end position="588"/>
    </location>
</feature>
<keyword evidence="13" id="KW-1185">Reference proteome</keyword>
<evidence type="ECO:0000256" key="1">
    <source>
        <dbReference type="ARBA" id="ARBA00004571"/>
    </source>
</evidence>
<dbReference type="NCBIfam" id="TIGR04057">
    <property type="entry name" value="SusC_RagA_signa"/>
    <property type="match status" value="1"/>
</dbReference>
<dbReference type="Gene3D" id="2.40.170.20">
    <property type="entry name" value="TonB-dependent receptor, beta-barrel domain"/>
    <property type="match status" value="1"/>
</dbReference>
<keyword evidence="4 8" id="KW-0812">Transmembrane</keyword>
<evidence type="ECO:0000256" key="9">
    <source>
        <dbReference type="SAM" id="MobiDB-lite"/>
    </source>
</evidence>
<sequence>MNYRSMLKQKQISLLLIALAFPVSVTTSSLYAATTDVSITQQKKAISGVIFDGTMNEPLIGANVIVKGTTNGTVTDLDGKFTLEANPNDILVISSIGFKTIEVRASETTKGKILLSEDSQALDEVVIVGYGTQKKVNLTGAVASVSSEELKERVNTNVLASVQGQVPGVTIISRPGAAPSINFRGRGNLGTSSPLFVIDGATADATVFSALDPNTIESVSFLKDAASSAIYGSRAAYGVVMVKTKGGKEGDLKINYNGYFGVKMATYTPKVLSSEWYARLANEAALNDNPNAQVPYTDEMIQKFRDGSDPDMYPNTNWYDLVLDDVSTITKHSLSFSGGNKVKYYTGLGYTFDDKFTPGANSNRYNLTTNISSDIKSWVSMRANINYIQDDNKSDKGGISYVELLTVPSTYVAKQSNGEWGSYEGGKPASTVNMLRNPLRKQNQGNWSKNKTTNTLLNLALDFKPVKGLVLTGEMIYKVYDYKGTTYDASTSKIKDFKTGLELNGSQTDESKMTYEWIEHNRLTYNGLANYEWSNDKHSFNVLAGISYEHYQYQKQKSYRKNFPTNNMTDLNGGSSAPNDTGTEGGSNENKMLSYFGRINYSFMDRYLLEANLRTDGSSRFHKDNRWGIFPSFSAGWRINQEAFMQDISWINNLKLRASWGMLGNINNVGDYDYFSTYQQGGNYNFEDGIVNGIQEAKPANATLGWEKVTITDVGLDFSIFNGLIDFTGDYYNKVTNDILLGYNVPYEVGIYKDFKPSQNIGSVSNKGIEFGITHNKTIGDFSYSVGFNMSKNWNKVTDLGASDPIYEDPWIKKVGYAIGTFYGWRTDGLLSQEDIDSGNYVTDGMTPQAGDIKYVDKNGDGKLDAEDKDFLACDVPDITYGINVNLRYKGFELSAFGQGVSGTKQYFWQEQAWAFSDNASPREYHLKRWTLDNPNPNAAYPRIYSRTSAHSTYNNRFSEYWLMNTDYFRIKTITLGYTFNKKTLEALKMDALKVYVAAENPFTIRADKRMEDFDPETGNGRGQDTRGVSSIALGVNLTF</sequence>
<dbReference type="InterPro" id="IPR023997">
    <property type="entry name" value="TonB-dep_OMP_SusC/RagA_CS"/>
</dbReference>
<name>A0ABR6KM29_9BACT</name>
<keyword evidence="2 8" id="KW-0813">Transport</keyword>
<dbReference type="Pfam" id="PF13715">
    <property type="entry name" value="CarbopepD_reg_2"/>
    <property type="match status" value="1"/>
</dbReference>
<dbReference type="EMBL" id="JACHOC010000004">
    <property type="protein sequence ID" value="MBB4622433.1"/>
    <property type="molecule type" value="Genomic_DNA"/>
</dbReference>
<feature type="chain" id="PRO_5047405369" evidence="10">
    <location>
        <begin position="33"/>
        <end position="1040"/>
    </location>
</feature>
<evidence type="ECO:0000256" key="10">
    <source>
        <dbReference type="SAM" id="SignalP"/>
    </source>
</evidence>
<keyword evidence="6 8" id="KW-0472">Membrane</keyword>
<evidence type="ECO:0000313" key="12">
    <source>
        <dbReference type="EMBL" id="MBB4622433.1"/>
    </source>
</evidence>
<dbReference type="InterPro" id="IPR012910">
    <property type="entry name" value="Plug_dom"/>
</dbReference>
<keyword evidence="7 8" id="KW-0998">Cell outer membrane</keyword>
<evidence type="ECO:0000259" key="11">
    <source>
        <dbReference type="Pfam" id="PF07715"/>
    </source>
</evidence>
<protein>
    <submittedName>
        <fullName evidence="12">TonB-linked SusC/RagA family outer membrane protein</fullName>
    </submittedName>
</protein>
<evidence type="ECO:0000256" key="3">
    <source>
        <dbReference type="ARBA" id="ARBA00022452"/>
    </source>
</evidence>
<dbReference type="InterPro" id="IPR039426">
    <property type="entry name" value="TonB-dep_rcpt-like"/>
</dbReference>
<dbReference type="Pfam" id="PF07715">
    <property type="entry name" value="Plug"/>
    <property type="match status" value="1"/>
</dbReference>
<feature type="signal peptide" evidence="10">
    <location>
        <begin position="1"/>
        <end position="32"/>
    </location>
</feature>
<evidence type="ECO:0000256" key="2">
    <source>
        <dbReference type="ARBA" id="ARBA00022448"/>
    </source>
</evidence>
<dbReference type="PROSITE" id="PS52016">
    <property type="entry name" value="TONB_DEPENDENT_REC_3"/>
    <property type="match status" value="1"/>
</dbReference>
<dbReference type="Gene3D" id="2.170.130.10">
    <property type="entry name" value="TonB-dependent receptor, plug domain"/>
    <property type="match status" value="1"/>
</dbReference>
<accession>A0ABR6KM29</accession>
<evidence type="ECO:0000256" key="5">
    <source>
        <dbReference type="ARBA" id="ARBA00022729"/>
    </source>
</evidence>
<dbReference type="Gene3D" id="2.60.40.1120">
    <property type="entry name" value="Carboxypeptidase-like, regulatory domain"/>
    <property type="match status" value="1"/>
</dbReference>
<dbReference type="InterPro" id="IPR008969">
    <property type="entry name" value="CarboxyPept-like_regulatory"/>
</dbReference>
<proteinExistence type="inferred from homology"/>
<dbReference type="InterPro" id="IPR023996">
    <property type="entry name" value="TonB-dep_OMP_SusC/RagA"/>
</dbReference>
<keyword evidence="3 8" id="KW-1134">Transmembrane beta strand</keyword>
<organism evidence="12 13">
    <name type="scientific">Parabacteroides faecis</name>
    <dbReference type="NCBI Taxonomy" id="1217282"/>
    <lineage>
        <taxon>Bacteria</taxon>
        <taxon>Pseudomonadati</taxon>
        <taxon>Bacteroidota</taxon>
        <taxon>Bacteroidia</taxon>
        <taxon>Bacteroidales</taxon>
        <taxon>Tannerellaceae</taxon>
        <taxon>Parabacteroides</taxon>
    </lineage>
</organism>
<dbReference type="NCBIfam" id="TIGR04056">
    <property type="entry name" value="OMP_RagA_SusC"/>
    <property type="match status" value="1"/>
</dbReference>
<evidence type="ECO:0000256" key="7">
    <source>
        <dbReference type="ARBA" id="ARBA00023237"/>
    </source>
</evidence>